<dbReference type="Gene3D" id="2.60.120.700">
    <property type="entry name" value="Peptidase G1"/>
    <property type="match status" value="1"/>
</dbReference>
<dbReference type="EMBL" id="JACHJV010000001">
    <property type="protein sequence ID" value="MBB4921839.1"/>
    <property type="molecule type" value="Genomic_DNA"/>
</dbReference>
<evidence type="ECO:0000256" key="1">
    <source>
        <dbReference type="PIRSR" id="PIRSR600250-50"/>
    </source>
</evidence>
<proteinExistence type="predicted"/>
<feature type="signal peptide" evidence="2">
    <location>
        <begin position="1"/>
        <end position="27"/>
    </location>
</feature>
<dbReference type="SUPFAM" id="SSF49899">
    <property type="entry name" value="Concanavalin A-like lectins/glucanases"/>
    <property type="match status" value="1"/>
</dbReference>
<organism evidence="3 4">
    <name type="scientific">Kitasatospora kifunensis</name>
    <name type="common">Streptomyces kifunensis</name>
    <dbReference type="NCBI Taxonomy" id="58351"/>
    <lineage>
        <taxon>Bacteria</taxon>
        <taxon>Bacillati</taxon>
        <taxon>Actinomycetota</taxon>
        <taxon>Actinomycetes</taxon>
        <taxon>Kitasatosporales</taxon>
        <taxon>Streptomycetaceae</taxon>
        <taxon>Kitasatospora</taxon>
    </lineage>
</organism>
<dbReference type="InterPro" id="IPR000250">
    <property type="entry name" value="Peptidase_G1"/>
</dbReference>
<evidence type="ECO:0000256" key="2">
    <source>
        <dbReference type="SAM" id="SignalP"/>
    </source>
</evidence>
<dbReference type="InterPro" id="IPR038656">
    <property type="entry name" value="Peptidase_G1_sf"/>
</dbReference>
<gene>
    <name evidence="3" type="ORF">FHR34_000832</name>
</gene>
<feature type="active site" description="Proton acceptor" evidence="1">
    <location>
        <position position="188"/>
    </location>
</feature>
<keyword evidence="2" id="KW-0732">Signal</keyword>
<keyword evidence="4" id="KW-1185">Reference proteome</keyword>
<feature type="chain" id="PRO_5030540481" description="Peptidase A4 family protein" evidence="2">
    <location>
        <begin position="28"/>
        <end position="254"/>
    </location>
</feature>
<reference evidence="3 4" key="1">
    <citation type="submission" date="2020-08" db="EMBL/GenBank/DDBJ databases">
        <title>Sequencing the genomes of 1000 actinobacteria strains.</title>
        <authorList>
            <person name="Klenk H.-P."/>
        </authorList>
    </citation>
    <scope>NUCLEOTIDE SEQUENCE [LARGE SCALE GENOMIC DNA]</scope>
    <source>
        <strain evidence="3 4">DSM 41654</strain>
    </source>
</reference>
<dbReference type="GO" id="GO:0006508">
    <property type="term" value="P:proteolysis"/>
    <property type="evidence" value="ECO:0007669"/>
    <property type="project" value="InterPro"/>
</dbReference>
<accession>A0A7W7VTP8</accession>
<dbReference type="GO" id="GO:0070007">
    <property type="term" value="F:glutamic-type endopeptidase activity"/>
    <property type="evidence" value="ECO:0007669"/>
    <property type="project" value="InterPro"/>
</dbReference>
<dbReference type="InterPro" id="IPR013320">
    <property type="entry name" value="ConA-like_dom_sf"/>
</dbReference>
<dbReference type="RefSeq" id="WP_184934111.1">
    <property type="nucleotide sequence ID" value="NZ_JACHJV010000001.1"/>
</dbReference>
<dbReference type="Pfam" id="PF01828">
    <property type="entry name" value="Peptidase_A4"/>
    <property type="match status" value="1"/>
</dbReference>
<dbReference type="AlphaFoldDB" id="A0A7W7VTP8"/>
<evidence type="ECO:0008006" key="5">
    <source>
        <dbReference type="Google" id="ProtNLM"/>
    </source>
</evidence>
<dbReference type="CDD" id="cd13426">
    <property type="entry name" value="Peptidase_G1"/>
    <property type="match status" value="1"/>
</dbReference>
<evidence type="ECO:0000313" key="4">
    <source>
        <dbReference type="Proteomes" id="UP000540506"/>
    </source>
</evidence>
<name>A0A7W7VTP8_KITKI</name>
<sequence>MSATPRRSLAIAAALAAVLASAAPALAAGGSTLVNAPMVVGSQHLTAHGGILHSTSSNWSGYAATGSKFTSVSASWVQPAASCNGDDTYSSFWVGLDGDGSNSVEQTGSEVDCSGGSPQYYSWYEMYPAYPVNFSNNVAPGDHFTASVTTNGSGSFTLKLADTTQGWSHTVNKTLRNAALASAEIIAEAPSDSSGALPLTDFGQVNFTSANANGKPIGSFNPDNITMASNGDTLATTSSLSGGNAFSVNWQNES</sequence>
<dbReference type="Proteomes" id="UP000540506">
    <property type="component" value="Unassembled WGS sequence"/>
</dbReference>
<protein>
    <recommendedName>
        <fullName evidence="5">Peptidase A4 family protein</fullName>
    </recommendedName>
</protein>
<dbReference type="PANTHER" id="PTHR37536:SF1">
    <property type="entry name" value="ASPERGILLOPEPSIN, PUTAITVE (AFU_ORTHOLOGUE AFUA_7G01200)"/>
    <property type="match status" value="1"/>
</dbReference>
<dbReference type="PANTHER" id="PTHR37536">
    <property type="entry name" value="PUTATIVE (AFU_ORTHOLOGUE AFUA_3G02970)-RELATED"/>
    <property type="match status" value="1"/>
</dbReference>
<comment type="caution">
    <text evidence="3">The sequence shown here is derived from an EMBL/GenBank/DDBJ whole genome shotgun (WGS) entry which is preliminary data.</text>
</comment>
<evidence type="ECO:0000313" key="3">
    <source>
        <dbReference type="EMBL" id="MBB4921839.1"/>
    </source>
</evidence>